<feature type="transmembrane region" description="Helical" evidence="5">
    <location>
        <begin position="256"/>
        <end position="275"/>
    </location>
</feature>
<dbReference type="PANTHER" id="PTHR37422">
    <property type="entry name" value="TEICHURONIC ACID BIOSYNTHESIS PROTEIN TUAE"/>
    <property type="match status" value="1"/>
</dbReference>
<feature type="transmembrane region" description="Helical" evidence="5">
    <location>
        <begin position="210"/>
        <end position="226"/>
    </location>
</feature>
<dbReference type="Proteomes" id="UP000177885">
    <property type="component" value="Unassembled WGS sequence"/>
</dbReference>
<evidence type="ECO:0000256" key="5">
    <source>
        <dbReference type="SAM" id="Phobius"/>
    </source>
</evidence>
<dbReference type="InterPro" id="IPR051533">
    <property type="entry name" value="WaaL-like"/>
</dbReference>
<dbReference type="EMBL" id="MGDT01000004">
    <property type="protein sequence ID" value="OGL66919.1"/>
    <property type="molecule type" value="Genomic_DNA"/>
</dbReference>
<keyword evidence="3 5" id="KW-1133">Transmembrane helix</keyword>
<proteinExistence type="predicted"/>
<feature type="transmembrane region" description="Helical" evidence="5">
    <location>
        <begin position="119"/>
        <end position="140"/>
    </location>
</feature>
<keyword evidence="4 5" id="KW-0472">Membrane</keyword>
<dbReference type="InterPro" id="IPR007016">
    <property type="entry name" value="O-antigen_ligase-rel_domated"/>
</dbReference>
<evidence type="ECO:0000256" key="3">
    <source>
        <dbReference type="ARBA" id="ARBA00022989"/>
    </source>
</evidence>
<dbReference type="AlphaFoldDB" id="A0A1F7TLS3"/>
<feature type="transmembrane region" description="Helical" evidence="5">
    <location>
        <begin position="379"/>
        <end position="395"/>
    </location>
</feature>
<reference evidence="7 8" key="1">
    <citation type="journal article" date="2016" name="Nat. Commun.">
        <title>Thousands of microbial genomes shed light on interconnected biogeochemical processes in an aquifer system.</title>
        <authorList>
            <person name="Anantharaman K."/>
            <person name="Brown C.T."/>
            <person name="Hug L.A."/>
            <person name="Sharon I."/>
            <person name="Castelle C.J."/>
            <person name="Probst A.J."/>
            <person name="Thomas B.C."/>
            <person name="Singh A."/>
            <person name="Wilkins M.J."/>
            <person name="Karaoz U."/>
            <person name="Brodie E.L."/>
            <person name="Williams K.H."/>
            <person name="Hubbard S.S."/>
            <person name="Banfield J.F."/>
        </authorList>
    </citation>
    <scope>NUCLEOTIDE SEQUENCE [LARGE SCALE GENOMIC DNA]</scope>
</reference>
<protein>
    <recommendedName>
        <fullName evidence="6">O-antigen ligase-related domain-containing protein</fullName>
    </recommendedName>
</protein>
<feature type="transmembrane region" description="Helical" evidence="5">
    <location>
        <begin position="184"/>
        <end position="203"/>
    </location>
</feature>
<feature type="transmembrane region" description="Helical" evidence="5">
    <location>
        <begin position="68"/>
        <end position="86"/>
    </location>
</feature>
<feature type="transmembrane region" description="Helical" evidence="5">
    <location>
        <begin position="39"/>
        <end position="56"/>
    </location>
</feature>
<organism evidence="7 8">
    <name type="scientific">Candidatus Uhrbacteria bacterium RIFCSPHIGHO2_01_FULL_63_20</name>
    <dbReference type="NCBI Taxonomy" id="1802385"/>
    <lineage>
        <taxon>Bacteria</taxon>
        <taxon>Candidatus Uhriibacteriota</taxon>
    </lineage>
</organism>
<gene>
    <name evidence="7" type="ORF">A2856_00225</name>
</gene>
<sequence length="422" mass="45405">MNRERLGQYALLLALFLLPWQLREIFTSVRVDGQMWEYGTGSLYATQLLVLLAVILRGGFRIDRARAFVGPVAIVVLAAIVSAATSPVPMSSLALVFQVGLAAMLFLGLLDVRTDPTRAAAAFVLGLVPSALLGWAQVWWGETTAYSWLGLASHSFSTLGDSVVETAEGLRTLRAYGPLPHPNILGGYLAAGLLTLAMLASRWRAQAKRTWLALPVIVLVAGLVATFSRGAWVAATLAFLAVVAGMLWIHRMAAHVALPLVYAGLFALILTVFTFHSQVFTRFAPGARLEARSLSERSAAYREAPAVFLLRPILGVGPALYTAALAELRPGAPVYAYQPVHNAFVLFLAEMGLLGTLAAVPFIRRLIVAVRAINVRSERVFSLAGLVLLVTLAMFDHYLWSLWSGLSLTAVVAAFAVRGGKA</sequence>
<accession>A0A1F7TLS3</accession>
<feature type="transmembrane region" description="Helical" evidence="5">
    <location>
        <begin position="343"/>
        <end position="367"/>
    </location>
</feature>
<comment type="subcellular location">
    <subcellularLocation>
        <location evidence="1">Membrane</location>
        <topology evidence="1">Multi-pass membrane protein</topology>
    </subcellularLocation>
</comment>
<feature type="transmembrane region" description="Helical" evidence="5">
    <location>
        <begin position="92"/>
        <end position="112"/>
    </location>
</feature>
<dbReference type="PANTHER" id="PTHR37422:SF13">
    <property type="entry name" value="LIPOPOLYSACCHARIDE BIOSYNTHESIS PROTEIN PA4999-RELATED"/>
    <property type="match status" value="1"/>
</dbReference>
<keyword evidence="2 5" id="KW-0812">Transmembrane</keyword>
<evidence type="ECO:0000256" key="2">
    <source>
        <dbReference type="ARBA" id="ARBA00022692"/>
    </source>
</evidence>
<evidence type="ECO:0000313" key="7">
    <source>
        <dbReference type="EMBL" id="OGL66919.1"/>
    </source>
</evidence>
<dbReference type="GO" id="GO:0016020">
    <property type="term" value="C:membrane"/>
    <property type="evidence" value="ECO:0007669"/>
    <property type="project" value="UniProtKB-SubCell"/>
</dbReference>
<comment type="caution">
    <text evidence="7">The sequence shown here is derived from an EMBL/GenBank/DDBJ whole genome shotgun (WGS) entry which is preliminary data.</text>
</comment>
<evidence type="ECO:0000256" key="1">
    <source>
        <dbReference type="ARBA" id="ARBA00004141"/>
    </source>
</evidence>
<feature type="domain" description="O-antigen ligase-related" evidence="6">
    <location>
        <begin position="216"/>
        <end position="359"/>
    </location>
</feature>
<dbReference type="STRING" id="1802385.A2856_00225"/>
<evidence type="ECO:0000259" key="6">
    <source>
        <dbReference type="Pfam" id="PF04932"/>
    </source>
</evidence>
<name>A0A1F7TLS3_9BACT</name>
<evidence type="ECO:0000256" key="4">
    <source>
        <dbReference type="ARBA" id="ARBA00023136"/>
    </source>
</evidence>
<evidence type="ECO:0000313" key="8">
    <source>
        <dbReference type="Proteomes" id="UP000177885"/>
    </source>
</evidence>
<dbReference type="Pfam" id="PF04932">
    <property type="entry name" value="Wzy_C"/>
    <property type="match status" value="1"/>
</dbReference>